<dbReference type="RefSeq" id="WP_006942335.1">
    <property type="nucleotide sequence ID" value="NZ_GL538208.1"/>
</dbReference>
<dbReference type="Proteomes" id="UP000003195">
    <property type="component" value="Unassembled WGS sequence"/>
</dbReference>
<comment type="caution">
    <text evidence="1">The sequence shown here is derived from an EMBL/GenBank/DDBJ whole genome shotgun (WGS) entry which is preliminary data.</text>
</comment>
<accession>E2ZC33</accession>
<keyword evidence="2" id="KW-1185">Reference proteome</keyword>
<dbReference type="InterPro" id="IPR032466">
    <property type="entry name" value="Metal_Hydrolase"/>
</dbReference>
<dbReference type="eggNOG" id="COG2355">
    <property type="taxonomic scope" value="Bacteria"/>
</dbReference>
<organism evidence="1 2">
    <name type="scientific">Megasphaera micronuciformis F0359</name>
    <dbReference type="NCBI Taxonomy" id="706434"/>
    <lineage>
        <taxon>Bacteria</taxon>
        <taxon>Bacillati</taxon>
        <taxon>Bacillota</taxon>
        <taxon>Negativicutes</taxon>
        <taxon>Veillonellales</taxon>
        <taxon>Veillonellaceae</taxon>
        <taxon>Megasphaera</taxon>
    </lineage>
</organism>
<name>E2ZC33_9FIRM</name>
<dbReference type="Gene3D" id="3.20.20.140">
    <property type="entry name" value="Metal-dependent hydrolases"/>
    <property type="match status" value="1"/>
</dbReference>
<sequence>MAYVFDGHSDILCHVAKHRAAGETRIFQNYHAQRLAEGNIGAMIAAVWIERDYVQEPTERMLEILGYASQEFRENQDVLGIIKKADDLKALRDAGKTAILWGMEGLSGLKGRTVFLEALYDLGVRHAMLTWNEENEFAVGAGDTQGIYGLKPAGIAAVHLMEKLGMIVDVSHASEKTFYGIVETATKPLLASHSNAYALCPAKRNLKDEQIKIIASTGGVIGMNAWPAFIDEKTPSAEKLADHVDYMVNLVGIDHVGCGFDFCDFLDENALSFAEPGQVSTKDLEDATKVRNFTDILKRRGYDEEALEKIMYKNMERLLYKTL</sequence>
<evidence type="ECO:0000313" key="2">
    <source>
        <dbReference type="Proteomes" id="UP000003195"/>
    </source>
</evidence>
<dbReference type="PROSITE" id="PS51365">
    <property type="entry name" value="RENAL_DIPEPTIDASE_2"/>
    <property type="match status" value="1"/>
</dbReference>
<gene>
    <name evidence="1" type="ORF">HMPREF9429_01203</name>
</gene>
<dbReference type="AlphaFoldDB" id="E2ZC33"/>
<dbReference type="GO" id="GO:0006508">
    <property type="term" value="P:proteolysis"/>
    <property type="evidence" value="ECO:0007669"/>
    <property type="project" value="InterPro"/>
</dbReference>
<evidence type="ECO:0000313" key="1">
    <source>
        <dbReference type="EMBL" id="EFQ04020.1"/>
    </source>
</evidence>
<proteinExistence type="predicted"/>
<dbReference type="SUPFAM" id="SSF51556">
    <property type="entry name" value="Metallo-dependent hydrolases"/>
    <property type="match status" value="1"/>
</dbReference>
<dbReference type="PANTHER" id="PTHR10443">
    <property type="entry name" value="MICROSOMAL DIPEPTIDASE"/>
    <property type="match status" value="1"/>
</dbReference>
<dbReference type="STRING" id="706434.HMPREF9429_01203"/>
<dbReference type="OrthoDB" id="9804920at2"/>
<dbReference type="PANTHER" id="PTHR10443:SF12">
    <property type="entry name" value="DIPEPTIDASE"/>
    <property type="match status" value="1"/>
</dbReference>
<dbReference type="InterPro" id="IPR008257">
    <property type="entry name" value="Pept_M19"/>
</dbReference>
<dbReference type="GO" id="GO:0070573">
    <property type="term" value="F:metallodipeptidase activity"/>
    <property type="evidence" value="ECO:0007669"/>
    <property type="project" value="InterPro"/>
</dbReference>
<protein>
    <submittedName>
        <fullName evidence="1">Renal dipeptidase family protein</fullName>
    </submittedName>
</protein>
<dbReference type="HOGENOM" id="CLU_031404_2_1_9"/>
<dbReference type="EMBL" id="AECS01000037">
    <property type="protein sequence ID" value="EFQ04020.1"/>
    <property type="molecule type" value="Genomic_DNA"/>
</dbReference>
<dbReference type="Pfam" id="PF01244">
    <property type="entry name" value="Peptidase_M19"/>
    <property type="match status" value="1"/>
</dbReference>
<reference evidence="1 2" key="1">
    <citation type="submission" date="2010-08" db="EMBL/GenBank/DDBJ databases">
        <authorList>
            <person name="Weinstock G."/>
            <person name="Sodergren E."/>
            <person name="Clifton S."/>
            <person name="Fulton L."/>
            <person name="Fulton B."/>
            <person name="Courtney L."/>
            <person name="Fronick C."/>
            <person name="Harrison M."/>
            <person name="Strong C."/>
            <person name="Farmer C."/>
            <person name="Delahaunty K."/>
            <person name="Markovic C."/>
            <person name="Hall O."/>
            <person name="Minx P."/>
            <person name="Tomlinson C."/>
            <person name="Mitreva M."/>
            <person name="Hou S."/>
            <person name="Chen J."/>
            <person name="Wollam A."/>
            <person name="Pepin K.H."/>
            <person name="Johnson M."/>
            <person name="Bhonagiri V."/>
            <person name="Zhang X."/>
            <person name="Suruliraj S."/>
            <person name="Warren W."/>
            <person name="Chinwalla A."/>
            <person name="Mardis E.R."/>
            <person name="Wilson R.K."/>
        </authorList>
    </citation>
    <scope>NUCLEOTIDE SEQUENCE [LARGE SCALE GENOMIC DNA]</scope>
    <source>
        <strain evidence="1 2">F0359</strain>
    </source>
</reference>